<evidence type="ECO:0000313" key="3">
    <source>
        <dbReference type="Proteomes" id="UP000814243"/>
    </source>
</evidence>
<dbReference type="AlphaFoldDB" id="A0A922MI42"/>
<dbReference type="CDD" id="cd01644">
    <property type="entry name" value="RT_pepA17"/>
    <property type="match status" value="1"/>
</dbReference>
<evidence type="ECO:0000259" key="1">
    <source>
        <dbReference type="Pfam" id="PF05585"/>
    </source>
</evidence>
<reference evidence="2" key="1">
    <citation type="journal article" date="2021" name="G3 (Bethesda)">
        <title>Genome and transcriptome analysis of the beet armyworm Spodoptera exigua reveals targets for pest control. .</title>
        <authorList>
            <person name="Simon S."/>
            <person name="Breeschoten T."/>
            <person name="Jansen H.J."/>
            <person name="Dirks R.P."/>
            <person name="Schranz M.E."/>
            <person name="Ros V.I.D."/>
        </authorList>
    </citation>
    <scope>NUCLEOTIDE SEQUENCE</scope>
    <source>
        <strain evidence="2">TB_SE_WUR_2020</strain>
    </source>
</reference>
<dbReference type="CDD" id="cd00303">
    <property type="entry name" value="retropepsin_like"/>
    <property type="match status" value="1"/>
</dbReference>
<sequence length="571" mass="64686">MNCWFGPCKQCNLKHNSLLHCDNKVSNDSLQAAPREEPAVGSSQTAMLHSVAVKKRDNNSCISLTVQPVLLSTALVEVADCNNKYHTIRALLDSGSQQCFVAESLCRTLNTKMLQSTVQVTGVGHCITQSTQSCEIKLRSKVHNYKRSLKCLVLPQITAQLPSLNVNINFNIPDNVTLADPNFYSPYEIQLLIGADLFWELLNEGLIRLPTGPCLQNTKLGWIISGPVQTKSLRINQIQCNFTQTLNVQLKKFWELEEITMPINNYSKDERACENLFSSTTLRDGKGRFSVRIPLCESADSLGDTFTLAENRFRSLERKLARNPEYKKMYSAFLKEYLDLGHMTRIHTYSFPTYFLPHHGVFRESSSTTKLRVVFDASAKSTSGKSLNDIQLTGPILQNDIFSILLRFRRHRYIACADVEKMFRQVLIQPDQRNLQCILWRENPSDPLAIYQLNTVTYGTASAPYLSMRCIRQLADECNDDVISQVIKEDIYVDDLITGHDDKNMLKFICDGVFRALSSGCFTLHGDDGYHEDGRAGQPPAEHHGPWGIRIVLVLQRLLVQETEYHHTLAE</sequence>
<feature type="domain" description="DUF1758" evidence="1">
    <location>
        <begin position="89"/>
        <end position="226"/>
    </location>
</feature>
<dbReference type="PANTHER" id="PTHR47331">
    <property type="entry name" value="PHD-TYPE DOMAIN-CONTAINING PROTEIN"/>
    <property type="match status" value="1"/>
</dbReference>
<evidence type="ECO:0000313" key="2">
    <source>
        <dbReference type="EMBL" id="KAH9637392.1"/>
    </source>
</evidence>
<dbReference type="Pfam" id="PF05585">
    <property type="entry name" value="DUF1758"/>
    <property type="match status" value="1"/>
</dbReference>
<dbReference type="Gene3D" id="2.40.70.10">
    <property type="entry name" value="Acid Proteases"/>
    <property type="match status" value="1"/>
</dbReference>
<dbReference type="InterPro" id="IPR008737">
    <property type="entry name" value="DUF1758"/>
</dbReference>
<dbReference type="InterPro" id="IPR021109">
    <property type="entry name" value="Peptidase_aspartic_dom_sf"/>
</dbReference>
<dbReference type="Gene3D" id="3.10.10.10">
    <property type="entry name" value="HIV Type 1 Reverse Transcriptase, subunit A, domain 1"/>
    <property type="match status" value="1"/>
</dbReference>
<dbReference type="GO" id="GO:0071897">
    <property type="term" value="P:DNA biosynthetic process"/>
    <property type="evidence" value="ECO:0007669"/>
    <property type="project" value="UniProtKB-ARBA"/>
</dbReference>
<comment type="caution">
    <text evidence="2">The sequence shown here is derived from an EMBL/GenBank/DDBJ whole genome shotgun (WGS) entry which is preliminary data.</text>
</comment>
<dbReference type="InterPro" id="IPR043502">
    <property type="entry name" value="DNA/RNA_pol_sf"/>
</dbReference>
<dbReference type="Gene3D" id="3.30.70.270">
    <property type="match status" value="1"/>
</dbReference>
<dbReference type="SUPFAM" id="SSF56672">
    <property type="entry name" value="DNA/RNA polymerases"/>
    <property type="match status" value="1"/>
</dbReference>
<protein>
    <recommendedName>
        <fullName evidence="1">DUF1758 domain-containing protein</fullName>
    </recommendedName>
</protein>
<organism evidence="2 3">
    <name type="scientific">Spodoptera exigua</name>
    <name type="common">Beet armyworm</name>
    <name type="synonym">Noctua fulgens</name>
    <dbReference type="NCBI Taxonomy" id="7107"/>
    <lineage>
        <taxon>Eukaryota</taxon>
        <taxon>Metazoa</taxon>
        <taxon>Ecdysozoa</taxon>
        <taxon>Arthropoda</taxon>
        <taxon>Hexapoda</taxon>
        <taxon>Insecta</taxon>
        <taxon>Pterygota</taxon>
        <taxon>Neoptera</taxon>
        <taxon>Endopterygota</taxon>
        <taxon>Lepidoptera</taxon>
        <taxon>Glossata</taxon>
        <taxon>Ditrysia</taxon>
        <taxon>Noctuoidea</taxon>
        <taxon>Noctuidae</taxon>
        <taxon>Amphipyrinae</taxon>
        <taxon>Spodoptera</taxon>
    </lineage>
</organism>
<proteinExistence type="predicted"/>
<dbReference type="Proteomes" id="UP000814243">
    <property type="component" value="Unassembled WGS sequence"/>
</dbReference>
<dbReference type="PANTHER" id="PTHR47331:SF5">
    <property type="entry name" value="RIBONUCLEASE H"/>
    <property type="match status" value="1"/>
</dbReference>
<gene>
    <name evidence="2" type="ORF">HF086_012005</name>
</gene>
<name>A0A922MI42_SPOEX</name>
<accession>A0A922MI42</accession>
<dbReference type="EMBL" id="JACEFF010000447">
    <property type="protein sequence ID" value="KAH9637392.1"/>
    <property type="molecule type" value="Genomic_DNA"/>
</dbReference>
<dbReference type="InterPro" id="IPR043128">
    <property type="entry name" value="Rev_trsase/Diguanyl_cyclase"/>
</dbReference>